<evidence type="ECO:0000259" key="5">
    <source>
        <dbReference type="Pfam" id="PF04073"/>
    </source>
</evidence>
<feature type="domain" description="YbaK/aminoacyl-tRNA synthetase-associated" evidence="5">
    <location>
        <begin position="41"/>
        <end position="152"/>
    </location>
</feature>
<dbReference type="AlphaFoldDB" id="A0A7K1GLN1"/>
<sequence>MAKKTTKIQKTNALRILDGEKVAYSVHQYDIADGVIDGRSVCDKLGLSPVESYKTLVGSGKDAEVYVYVVPIESELDLKKAAMACGEKKVELIAVKDILAITGYIRGGCSPIGMKKKYKTYIDSAVLRLEKVYVSGGKKGMTIGLNPQDLVKASRAELVNLVK</sequence>
<evidence type="ECO:0000256" key="4">
    <source>
        <dbReference type="PIRNR" id="PIRNR006181"/>
    </source>
</evidence>
<dbReference type="RefSeq" id="WP_155035113.1">
    <property type="nucleotide sequence ID" value="NZ_JBHTIG010000011.1"/>
</dbReference>
<dbReference type="CDD" id="cd00002">
    <property type="entry name" value="YbaK_deacylase"/>
    <property type="match status" value="1"/>
</dbReference>
<gene>
    <name evidence="6" type="primary">ybaK</name>
    <name evidence="6" type="ORF">GJV77_04265</name>
</gene>
<dbReference type="EMBL" id="WMJY01000006">
    <property type="protein sequence ID" value="MTH29134.1"/>
    <property type="molecule type" value="Genomic_DNA"/>
</dbReference>
<dbReference type="InterPro" id="IPR004369">
    <property type="entry name" value="Prolyl-tRNA_editing_YbaK/EbsC"/>
</dbReference>
<dbReference type="GO" id="GO:0016829">
    <property type="term" value="F:lyase activity"/>
    <property type="evidence" value="ECO:0007669"/>
    <property type="project" value="UniProtKB-KW"/>
</dbReference>
<dbReference type="Proteomes" id="UP000488936">
    <property type="component" value="Unassembled WGS sequence"/>
</dbReference>
<dbReference type="PANTHER" id="PTHR30411:SF0">
    <property type="entry name" value="CYS-TRNA(PRO)_CYS-TRNA(CYS) DEACYLASE YBAK"/>
    <property type="match status" value="1"/>
</dbReference>
<dbReference type="OrthoDB" id="9809296at2"/>
<protein>
    <recommendedName>
        <fullName evidence="4">Cys-tRNA(Pro)/Cys-tRNA(Cys) deacylase</fullName>
        <ecNumber evidence="4">4.2.-.-</ecNumber>
    </recommendedName>
</protein>
<dbReference type="SUPFAM" id="SSF55826">
    <property type="entry name" value="YbaK/ProRS associated domain"/>
    <property type="match status" value="1"/>
</dbReference>
<dbReference type="NCBIfam" id="TIGR00011">
    <property type="entry name" value="YbaK_EbsC"/>
    <property type="match status" value="1"/>
</dbReference>
<keyword evidence="7" id="KW-1185">Reference proteome</keyword>
<evidence type="ECO:0000256" key="2">
    <source>
        <dbReference type="ARBA" id="ARBA00022917"/>
    </source>
</evidence>
<evidence type="ECO:0000256" key="1">
    <source>
        <dbReference type="ARBA" id="ARBA00009798"/>
    </source>
</evidence>
<organism evidence="6 7">
    <name type="scientific">Myroides pelagicus</name>
    <dbReference type="NCBI Taxonomy" id="270914"/>
    <lineage>
        <taxon>Bacteria</taxon>
        <taxon>Pseudomonadati</taxon>
        <taxon>Bacteroidota</taxon>
        <taxon>Flavobacteriia</taxon>
        <taxon>Flavobacteriales</taxon>
        <taxon>Flavobacteriaceae</taxon>
        <taxon>Myroides</taxon>
    </lineage>
</organism>
<comment type="caution">
    <text evidence="6">The sequence shown here is derived from an EMBL/GenBank/DDBJ whole genome shotgun (WGS) entry which is preliminary data.</text>
</comment>
<dbReference type="Gene3D" id="3.90.960.10">
    <property type="entry name" value="YbaK/aminoacyl-tRNA synthetase-associated domain"/>
    <property type="match status" value="1"/>
</dbReference>
<dbReference type="GO" id="GO:0002161">
    <property type="term" value="F:aminoacyl-tRNA deacylase activity"/>
    <property type="evidence" value="ECO:0007669"/>
    <property type="project" value="InterPro"/>
</dbReference>
<dbReference type="InterPro" id="IPR007214">
    <property type="entry name" value="YbaK/aa-tRNA-synth-assoc-dom"/>
</dbReference>
<reference evidence="6 7" key="1">
    <citation type="journal article" date="2006" name="Int. J. Syst. Evol. Microbiol.">
        <title>Myroides pelagicus sp. nov., isolated from seawater in Thailand.</title>
        <authorList>
            <person name="Yoon J."/>
            <person name="Maneerat S."/>
            <person name="Kawai F."/>
            <person name="Yokota A."/>
        </authorList>
    </citation>
    <scope>NUCLEOTIDE SEQUENCE [LARGE SCALE GENOMIC DNA]</scope>
    <source>
        <strain evidence="6 7">SM1T</strain>
    </source>
</reference>
<accession>A0A7K1GLN1</accession>
<name>A0A7K1GLN1_9FLAO</name>
<evidence type="ECO:0000313" key="7">
    <source>
        <dbReference type="Proteomes" id="UP000488936"/>
    </source>
</evidence>
<evidence type="ECO:0000313" key="6">
    <source>
        <dbReference type="EMBL" id="MTH29134.1"/>
    </source>
</evidence>
<evidence type="ECO:0000256" key="3">
    <source>
        <dbReference type="ARBA" id="ARBA00023239"/>
    </source>
</evidence>
<dbReference type="Pfam" id="PF04073">
    <property type="entry name" value="tRNA_edit"/>
    <property type="match status" value="1"/>
</dbReference>
<keyword evidence="2 4" id="KW-0648">Protein biosynthesis</keyword>
<keyword evidence="3 4" id="KW-0456">Lyase</keyword>
<comment type="similarity">
    <text evidence="1 4">Belongs to the prolyl-tRNA editing family. YbaK/EbsC subfamily.</text>
</comment>
<dbReference type="PIRSF" id="PIRSF006181">
    <property type="entry name" value="EbsC_YbaK"/>
    <property type="match status" value="1"/>
</dbReference>
<proteinExistence type="inferred from homology"/>
<dbReference type="GO" id="GO:0006412">
    <property type="term" value="P:translation"/>
    <property type="evidence" value="ECO:0007669"/>
    <property type="project" value="UniProtKB-KW"/>
</dbReference>
<dbReference type="PANTHER" id="PTHR30411">
    <property type="entry name" value="CYTOPLASMIC PROTEIN"/>
    <property type="match status" value="1"/>
</dbReference>
<dbReference type="InterPro" id="IPR036754">
    <property type="entry name" value="YbaK/aa-tRNA-synt-asso_dom_sf"/>
</dbReference>
<dbReference type="EC" id="4.2.-.-" evidence="4"/>